<dbReference type="GO" id="GO:0016787">
    <property type="term" value="F:hydrolase activity"/>
    <property type="evidence" value="ECO:0007669"/>
    <property type="project" value="UniProtKB-KW"/>
</dbReference>
<keyword evidence="2" id="KW-0812">Transmembrane</keyword>
<feature type="transmembrane region" description="Helical" evidence="2">
    <location>
        <begin position="41"/>
        <end position="67"/>
    </location>
</feature>
<accession>A0A1G7IY83</accession>
<evidence type="ECO:0000256" key="1">
    <source>
        <dbReference type="ARBA" id="ARBA00022801"/>
    </source>
</evidence>
<organism evidence="3 4">
    <name type="scientific">Pricia antarctica</name>
    <dbReference type="NCBI Taxonomy" id="641691"/>
    <lineage>
        <taxon>Bacteria</taxon>
        <taxon>Pseudomonadati</taxon>
        <taxon>Bacteroidota</taxon>
        <taxon>Flavobacteriia</taxon>
        <taxon>Flavobacteriales</taxon>
        <taxon>Flavobacteriaceae</taxon>
        <taxon>Pricia</taxon>
    </lineage>
</organism>
<keyword evidence="2" id="KW-1133">Transmembrane helix</keyword>
<dbReference type="GO" id="GO:0005975">
    <property type="term" value="P:carbohydrate metabolic process"/>
    <property type="evidence" value="ECO:0007669"/>
    <property type="project" value="UniProtKB-ARBA"/>
</dbReference>
<dbReference type="STRING" id="641691.SAMN05421636_11516"/>
<sequence>MHVESIKDLFHLKSSKMKKTKIVQPKQKTYRYDGKRKKNGIFSILTLQFIRIIASTAIILSGSFSLIGAQTNDTVTIFVISDASDLALKQPPVVWAIGQLQEALQKKDIVTDIRYNLASIHESGDRIIVTPGESGLAQTLSNQSDVDLPTSAESLALISGHVQNQKVLMITGADMRGLVYGILELSDRVAYSETPIAMLRGIEASVEQPVNSIRSMTRLFVSDVEDKSWFYDKTFWESYLSMLVTQRFNRFSLTLGLGYDSPKEVLDSYFIFAYPYLVDVPGYSVRVRGLAKGERDKNLAMLQFISEEASRRGLHFQLGLWGHAYESINSPDVNYIIEGLTEDTHAEYCRNAVRTLLQACPSIDGITFRAHYESGIPDGSKSFWETVFQGVAECGRRVEIDLHAKGITYEQTEMALSTGMPVRVTPKLTAEHMGLPAHQAAIREMERVPSPNNAHPRNSIARYGYADFLSNDRNYGVYYRLWPGMQKILLWGDPVLAAGYGRYASFCGSLGMEVSEPLSFKGRQGSGVSPERRIYADDSLIPEGGNWRKYLYTYRIWGRHLYNPDADPESYRRYLRAEFGTAALNVEKALAHASRVLPLITSSHLPAGSAMTYWPEMYTNMPITQSGLDHPYGDTPKPKVFGRVSPLDPAMFSPANEFVDDLIEGRPHARYSPVDVASWLEGFATVSTEQLSLAQQNVSDPTDPSFRRVFIDVSVQSGLGMFFAQKLRAAVAFTLYEEKGDLDYLRDAVFFYRAARSAWVAIIQDTENVYVDKLGFGQFPHIRGHWKDRLPAIDQDLNYMEQLLRGKIGKSAAFPKEPSASASEWLDPRPPISSCEHAIPVGFDPGQPLELTLASPSPLVHTAKIHYRHVNQAETYQIESMSEKDGVWRYTIPGGFTDSDYPLMYFFELLDDSGHAWFYPGFEPDLANQPYYHVQRSK</sequence>
<dbReference type="Proteomes" id="UP000199109">
    <property type="component" value="Unassembled WGS sequence"/>
</dbReference>
<protein>
    <submittedName>
        <fullName evidence="3">Uncharacterized protein</fullName>
    </submittedName>
</protein>
<evidence type="ECO:0000256" key="2">
    <source>
        <dbReference type="SAM" id="Phobius"/>
    </source>
</evidence>
<keyword evidence="2" id="KW-0472">Membrane</keyword>
<gene>
    <name evidence="3" type="ORF">SAMN05421636_11516</name>
</gene>
<name>A0A1G7IY83_9FLAO</name>
<dbReference type="AlphaFoldDB" id="A0A1G7IY83"/>
<dbReference type="Gene3D" id="3.30.379.10">
    <property type="entry name" value="Chitobiase/beta-hexosaminidase domain 2-like"/>
    <property type="match status" value="1"/>
</dbReference>
<evidence type="ECO:0000313" key="4">
    <source>
        <dbReference type="Proteomes" id="UP000199109"/>
    </source>
</evidence>
<dbReference type="InterPro" id="IPR029018">
    <property type="entry name" value="Hex-like_dom2"/>
</dbReference>
<reference evidence="3 4" key="1">
    <citation type="submission" date="2016-10" db="EMBL/GenBank/DDBJ databases">
        <authorList>
            <person name="de Groot N.N."/>
        </authorList>
    </citation>
    <scope>NUCLEOTIDE SEQUENCE [LARGE SCALE GENOMIC DNA]</scope>
    <source>
        <strain evidence="3 4">DSM 23421</strain>
    </source>
</reference>
<dbReference type="EMBL" id="FNAO01000015">
    <property type="protein sequence ID" value="SDF17588.1"/>
    <property type="molecule type" value="Genomic_DNA"/>
</dbReference>
<keyword evidence="4" id="KW-1185">Reference proteome</keyword>
<evidence type="ECO:0000313" key="3">
    <source>
        <dbReference type="EMBL" id="SDF17588.1"/>
    </source>
</evidence>
<keyword evidence="1" id="KW-0378">Hydrolase</keyword>
<proteinExistence type="predicted"/>